<evidence type="ECO:0008006" key="3">
    <source>
        <dbReference type="Google" id="ProtNLM"/>
    </source>
</evidence>
<accession>N1QY71</accession>
<reference evidence="2" key="1">
    <citation type="submission" date="2015-06" db="UniProtKB">
        <authorList>
            <consortium name="EnsemblPlants"/>
        </authorList>
    </citation>
    <scope>IDENTIFICATION</scope>
</reference>
<organism evidence="2">
    <name type="scientific">Aegilops tauschii</name>
    <name type="common">Tausch's goatgrass</name>
    <name type="synonym">Aegilops squarrosa</name>
    <dbReference type="NCBI Taxonomy" id="37682"/>
    <lineage>
        <taxon>Eukaryota</taxon>
        <taxon>Viridiplantae</taxon>
        <taxon>Streptophyta</taxon>
        <taxon>Embryophyta</taxon>
        <taxon>Tracheophyta</taxon>
        <taxon>Spermatophyta</taxon>
        <taxon>Magnoliopsida</taxon>
        <taxon>Liliopsida</taxon>
        <taxon>Poales</taxon>
        <taxon>Poaceae</taxon>
        <taxon>BOP clade</taxon>
        <taxon>Pooideae</taxon>
        <taxon>Triticodae</taxon>
        <taxon>Triticeae</taxon>
        <taxon>Triticinae</taxon>
        <taxon>Aegilops</taxon>
    </lineage>
</organism>
<dbReference type="AlphaFoldDB" id="N1QY71"/>
<dbReference type="SMART" id="SM00205">
    <property type="entry name" value="THN"/>
    <property type="match status" value="1"/>
</dbReference>
<dbReference type="GO" id="GO:0006952">
    <property type="term" value="P:defense response"/>
    <property type="evidence" value="ECO:0007669"/>
    <property type="project" value="UniProtKB-KW"/>
</dbReference>
<dbReference type="SUPFAM" id="SSF49870">
    <property type="entry name" value="Osmotin, thaumatin-like protein"/>
    <property type="match status" value="1"/>
</dbReference>
<dbReference type="PANTHER" id="PTHR34290">
    <property type="entry name" value="SI:CH73-390P7.2"/>
    <property type="match status" value="1"/>
</dbReference>
<dbReference type="Pfam" id="PF04134">
    <property type="entry name" value="DCC1-like"/>
    <property type="match status" value="1"/>
</dbReference>
<dbReference type="InterPro" id="IPR044691">
    <property type="entry name" value="DCC1_Trx"/>
</dbReference>
<name>N1QY71_AEGTA</name>
<dbReference type="PROSITE" id="PS51367">
    <property type="entry name" value="THAUMATIN_2"/>
    <property type="match status" value="1"/>
</dbReference>
<evidence type="ECO:0000256" key="1">
    <source>
        <dbReference type="ARBA" id="ARBA00022821"/>
    </source>
</evidence>
<evidence type="ECO:0000313" key="2">
    <source>
        <dbReference type="EnsemblPlants" id="EMT13522"/>
    </source>
</evidence>
<sequence>MEMEEKDTSVTTRRCQAHSDVKAPPASESKDAGTSSQGWRIKMLYDGECPLCMREVNMLRERNKSYGAINFVDISSKDYSPKDNQDLDYETAMGRIHAILSDGTIVTDVEKVAFRRLYEEVGLGWVYAVTKYEPVATIANAVYGVWAKYRMEVTGRPPLEEIFAARRQAFSQHLLPYVRAVASAANVFRNLRMLLQGRGNCPVLACRKDLTQTCPGELQVRAAAGGSVAACKSGCLAFGTDELCCRNAYNSPAACRPSKYSDFFKSECPRAFTYAHDSPSLTHQCSVPRELKVIFCH</sequence>
<proteinExistence type="predicted"/>
<dbReference type="EnsemblPlants" id="EMT13522">
    <property type="protein sequence ID" value="EMT13522"/>
    <property type="gene ID" value="F775_20831"/>
</dbReference>
<dbReference type="InterPro" id="IPR037176">
    <property type="entry name" value="Osmotin/thaumatin-like_sf"/>
</dbReference>
<dbReference type="GO" id="GO:0015035">
    <property type="term" value="F:protein-disulfide reductase activity"/>
    <property type="evidence" value="ECO:0007669"/>
    <property type="project" value="InterPro"/>
</dbReference>
<dbReference type="Pfam" id="PF00314">
    <property type="entry name" value="Thaumatin"/>
    <property type="match status" value="1"/>
</dbReference>
<protein>
    <recommendedName>
        <fullName evidence="3">DUF393 domain-containing protein</fullName>
    </recommendedName>
</protein>
<dbReference type="InterPro" id="IPR007263">
    <property type="entry name" value="DCC1-like"/>
</dbReference>
<dbReference type="PANTHER" id="PTHR34290:SF2">
    <property type="entry name" value="OS04G0668800 PROTEIN"/>
    <property type="match status" value="1"/>
</dbReference>
<dbReference type="InterPro" id="IPR001938">
    <property type="entry name" value="Thaumatin"/>
</dbReference>
<keyword evidence="1" id="KW-0611">Plant defense</keyword>
<dbReference type="Gene3D" id="2.60.110.10">
    <property type="entry name" value="Thaumatin"/>
    <property type="match status" value="1"/>
</dbReference>